<accession>A0A9P4ND08</accession>
<evidence type="ECO:0000313" key="2">
    <source>
        <dbReference type="Proteomes" id="UP000800093"/>
    </source>
</evidence>
<keyword evidence="2" id="KW-1185">Reference proteome</keyword>
<organism evidence="1 2">
    <name type="scientific">Lojkania enalia</name>
    <dbReference type="NCBI Taxonomy" id="147567"/>
    <lineage>
        <taxon>Eukaryota</taxon>
        <taxon>Fungi</taxon>
        <taxon>Dikarya</taxon>
        <taxon>Ascomycota</taxon>
        <taxon>Pezizomycotina</taxon>
        <taxon>Dothideomycetes</taxon>
        <taxon>Pleosporomycetidae</taxon>
        <taxon>Pleosporales</taxon>
        <taxon>Pleosporales incertae sedis</taxon>
        <taxon>Lojkania</taxon>
    </lineage>
</organism>
<reference evidence="2" key="1">
    <citation type="journal article" date="2020" name="Stud. Mycol.">
        <title>101 Dothideomycetes genomes: A test case for predicting lifestyles and emergence of pathogens.</title>
        <authorList>
            <person name="Haridas S."/>
            <person name="Albert R."/>
            <person name="Binder M."/>
            <person name="Bloem J."/>
            <person name="LaButti K."/>
            <person name="Salamov A."/>
            <person name="Andreopoulos B."/>
            <person name="Baker S."/>
            <person name="Barry K."/>
            <person name="Bills G."/>
            <person name="Bluhm B."/>
            <person name="Cannon C."/>
            <person name="Castanera R."/>
            <person name="Culley D."/>
            <person name="Daum C."/>
            <person name="Ezra D."/>
            <person name="Gonzalez J."/>
            <person name="Henrissat B."/>
            <person name="Kuo A."/>
            <person name="Liang C."/>
            <person name="Lipzen A."/>
            <person name="Lutzoni F."/>
            <person name="Magnuson J."/>
            <person name="Mondo S."/>
            <person name="Nolan M."/>
            <person name="Ohm R."/>
            <person name="Pangilinan J."/>
            <person name="Park H.-J."/>
            <person name="Ramirez L."/>
            <person name="Alfaro M."/>
            <person name="Sun H."/>
            <person name="Tritt A."/>
            <person name="Yoshinaga Y."/>
            <person name="Zwiers L.-H."/>
            <person name="Turgeon B."/>
            <person name="Goodwin S."/>
            <person name="Spatafora J."/>
            <person name="Crous P."/>
            <person name="Grigoriev I."/>
        </authorList>
    </citation>
    <scope>NUCLEOTIDE SEQUENCE [LARGE SCALE GENOMIC DNA]</scope>
    <source>
        <strain evidence="2">CBS 304.66</strain>
    </source>
</reference>
<proteinExistence type="predicted"/>
<gene>
    <name evidence="1" type="ORF">CC78DRAFT_573345</name>
</gene>
<comment type="caution">
    <text evidence="1">The sequence shown here is derived from an EMBL/GenBank/DDBJ whole genome shotgun (WGS) entry which is preliminary data.</text>
</comment>
<evidence type="ECO:0000313" key="1">
    <source>
        <dbReference type="EMBL" id="KAF2270979.1"/>
    </source>
</evidence>
<dbReference type="EMBL" id="ML986578">
    <property type="protein sequence ID" value="KAF2270979.1"/>
    <property type="molecule type" value="Genomic_DNA"/>
</dbReference>
<name>A0A9P4ND08_9PLEO</name>
<sequence>MAIAHDLDTYTKEVCEAIMGSITSSSLGLPLKSTAIEEWNKRQKCTPGVFQARYEIRNTDICSLRLSFNGNQHSYEKQKDAMIKALTARDQNGADYARPDYDLEHSDAHIGERIPLDYKIIDINIFIKELRKVKLNDHAPRSSDQQEQVDEDVDILEFPTKKRKICGGFLG</sequence>
<dbReference type="AlphaFoldDB" id="A0A9P4ND08"/>
<protein>
    <submittedName>
        <fullName evidence="1">Uncharacterized protein</fullName>
    </submittedName>
</protein>
<dbReference type="Proteomes" id="UP000800093">
    <property type="component" value="Unassembled WGS sequence"/>
</dbReference>